<dbReference type="InterPro" id="IPR029058">
    <property type="entry name" value="AB_hydrolase_fold"/>
</dbReference>
<proteinExistence type="predicted"/>
<keyword evidence="1 3" id="KW-0378">Hydrolase</keyword>
<evidence type="ECO:0000313" key="4">
    <source>
        <dbReference type="Proteomes" id="UP000070092"/>
    </source>
</evidence>
<dbReference type="AlphaFoldDB" id="A0A133KK77"/>
<feature type="domain" description="AB hydrolase-1" evidence="2">
    <location>
        <begin position="17"/>
        <end position="272"/>
    </location>
</feature>
<name>A0A133KK77_BIFBI</name>
<evidence type="ECO:0000256" key="1">
    <source>
        <dbReference type="ARBA" id="ARBA00022801"/>
    </source>
</evidence>
<organism evidence="3 4">
    <name type="scientific">Bifidobacterium bifidum</name>
    <dbReference type="NCBI Taxonomy" id="1681"/>
    <lineage>
        <taxon>Bacteria</taxon>
        <taxon>Bacillati</taxon>
        <taxon>Actinomycetota</taxon>
        <taxon>Actinomycetes</taxon>
        <taxon>Bifidobacteriales</taxon>
        <taxon>Bifidobacteriaceae</taxon>
        <taxon>Bifidobacterium</taxon>
    </lineage>
</organism>
<accession>A0A133KK77</accession>
<evidence type="ECO:0000313" key="3">
    <source>
        <dbReference type="EMBL" id="KWZ80069.1"/>
    </source>
</evidence>
<dbReference type="GO" id="GO:0016787">
    <property type="term" value="F:hydrolase activity"/>
    <property type="evidence" value="ECO:0007669"/>
    <property type="project" value="UniProtKB-KW"/>
</dbReference>
<sequence length="284" mass="30183">MMTLSNTVYATGEGTPLVLVHAFPVDHRMWDDCAEQIARQARETGDPSVTVWAPDMPGAGTGPIPEPADSGRVAADGALTDALDLMADAYVDLVRAAGYDKAVWAGLSMGGYVVLDIQRRHPDMVAGLALCDTKAGADGPEARANRLACASECEATQTVKPVMHFADATPSDSSFKQSDEGRALFARWIGEQTPQGVGWRQRMAAGRPDLSDQLPLVTAPAAVLCGDKDPFSPRPAMRALADAMTGTSPSFTVIEDCGHFSAVEHPDQVASALLDLVRRVHLRD</sequence>
<dbReference type="Gene3D" id="3.40.50.1820">
    <property type="entry name" value="alpha/beta hydrolase"/>
    <property type="match status" value="1"/>
</dbReference>
<dbReference type="Proteomes" id="UP000070092">
    <property type="component" value="Unassembled WGS sequence"/>
</dbReference>
<dbReference type="EMBL" id="LRPO01000054">
    <property type="protein sequence ID" value="KWZ80069.1"/>
    <property type="molecule type" value="Genomic_DNA"/>
</dbReference>
<evidence type="ECO:0000259" key="2">
    <source>
        <dbReference type="Pfam" id="PF12697"/>
    </source>
</evidence>
<dbReference type="SUPFAM" id="SSF53474">
    <property type="entry name" value="alpha/beta-Hydrolases"/>
    <property type="match status" value="1"/>
</dbReference>
<dbReference type="GO" id="GO:0016020">
    <property type="term" value="C:membrane"/>
    <property type="evidence" value="ECO:0007669"/>
    <property type="project" value="TreeGrafter"/>
</dbReference>
<dbReference type="InterPro" id="IPR050266">
    <property type="entry name" value="AB_hydrolase_sf"/>
</dbReference>
<protein>
    <submittedName>
        <fullName evidence="3">Hydrolase, alpha/beta domain protein</fullName>
    </submittedName>
</protein>
<comment type="caution">
    <text evidence="3">The sequence shown here is derived from an EMBL/GenBank/DDBJ whole genome shotgun (WGS) entry which is preliminary data.</text>
</comment>
<dbReference type="PANTHER" id="PTHR43798">
    <property type="entry name" value="MONOACYLGLYCEROL LIPASE"/>
    <property type="match status" value="1"/>
</dbReference>
<gene>
    <name evidence="3" type="ORF">HMPREF3196_01995</name>
</gene>
<dbReference type="PATRIC" id="fig|1681.53.peg.1944"/>
<reference evidence="3 4" key="1">
    <citation type="submission" date="2016-01" db="EMBL/GenBank/DDBJ databases">
        <authorList>
            <person name="Oliw E.H."/>
        </authorList>
    </citation>
    <scope>NUCLEOTIDE SEQUENCE [LARGE SCALE GENOMIC DNA]</scope>
    <source>
        <strain evidence="3 4">MJR8628B</strain>
    </source>
</reference>
<dbReference type="InterPro" id="IPR000073">
    <property type="entry name" value="AB_hydrolase_1"/>
</dbReference>
<dbReference type="PANTHER" id="PTHR43798:SF31">
    <property type="entry name" value="AB HYDROLASE SUPERFAMILY PROTEIN YCLE"/>
    <property type="match status" value="1"/>
</dbReference>
<dbReference type="RefSeq" id="WP_021647642.1">
    <property type="nucleotide sequence ID" value="NZ_JACEIZ010000004.1"/>
</dbReference>
<dbReference type="Pfam" id="PF12697">
    <property type="entry name" value="Abhydrolase_6"/>
    <property type="match status" value="1"/>
</dbReference>